<feature type="transmembrane region" description="Helical" evidence="7">
    <location>
        <begin position="20"/>
        <end position="39"/>
    </location>
</feature>
<evidence type="ECO:0008006" key="10">
    <source>
        <dbReference type="Google" id="ProtNLM"/>
    </source>
</evidence>
<comment type="subcellular location">
    <subcellularLocation>
        <location evidence="1">Endoplasmic reticulum membrane</location>
        <topology evidence="1">Multi-pass membrane protein</topology>
    </subcellularLocation>
</comment>
<evidence type="ECO:0000256" key="4">
    <source>
        <dbReference type="ARBA" id="ARBA00022824"/>
    </source>
</evidence>
<gene>
    <name evidence="8" type="ORF">SADUNF_Sadunf18G0081800</name>
</gene>
<dbReference type="GO" id="GO:0006624">
    <property type="term" value="P:vacuolar protein processing"/>
    <property type="evidence" value="ECO:0007669"/>
    <property type="project" value="TreeGrafter"/>
</dbReference>
<dbReference type="Pfam" id="PF05620">
    <property type="entry name" value="TMEM208_SND2"/>
    <property type="match status" value="1"/>
</dbReference>
<organism evidence="8 9">
    <name type="scientific">Salix dunnii</name>
    <dbReference type="NCBI Taxonomy" id="1413687"/>
    <lineage>
        <taxon>Eukaryota</taxon>
        <taxon>Viridiplantae</taxon>
        <taxon>Streptophyta</taxon>
        <taxon>Embryophyta</taxon>
        <taxon>Tracheophyta</taxon>
        <taxon>Spermatophyta</taxon>
        <taxon>Magnoliopsida</taxon>
        <taxon>eudicotyledons</taxon>
        <taxon>Gunneridae</taxon>
        <taxon>Pentapetalae</taxon>
        <taxon>rosids</taxon>
        <taxon>fabids</taxon>
        <taxon>Malpighiales</taxon>
        <taxon>Salicaceae</taxon>
        <taxon>Saliceae</taxon>
        <taxon>Salix</taxon>
    </lineage>
</organism>
<sequence length="296" mass="33957">MANQGAKKRKEENARHMANLRRLIIVCNVIYVLVRLVVFHSSFTWKHWIGLILTSVAYFIPYRQLAAMASPTYAEDGDLLDGGFDMSTGGICGYLHDVIYITSFVQLMSIISGKFWYTYLAKREIAFFNVLFRRGNSLVNSALAFPSGNTRFLLCRGKGKVGALGIEIHMEISDYLHGEMGFMFLSRYQHLEHTNLLDSLEDFFHMVQRTVLRMKKPARRGKSWRRKLHEASLSRQEIDNEVPDRKGAYGSINNVIITGWDIYNDGHILVHGVEDFFNPQVFFDVVDGILFGIEKM</sequence>
<dbReference type="AlphaFoldDB" id="A0A835J518"/>
<dbReference type="OrthoDB" id="276296at2759"/>
<evidence type="ECO:0000313" key="8">
    <source>
        <dbReference type="EMBL" id="KAF9662703.1"/>
    </source>
</evidence>
<dbReference type="PANTHER" id="PTHR13505">
    <property type="entry name" value="TRANSMEMBRANE PROTEIN 208"/>
    <property type="match status" value="1"/>
</dbReference>
<evidence type="ECO:0000256" key="7">
    <source>
        <dbReference type="SAM" id="Phobius"/>
    </source>
</evidence>
<comment type="similarity">
    <text evidence="2">Belongs to the TMEM208 family.</text>
</comment>
<evidence type="ECO:0000256" key="6">
    <source>
        <dbReference type="ARBA" id="ARBA00023136"/>
    </source>
</evidence>
<evidence type="ECO:0000256" key="3">
    <source>
        <dbReference type="ARBA" id="ARBA00022692"/>
    </source>
</evidence>
<dbReference type="EMBL" id="JADGMS010000018">
    <property type="protein sequence ID" value="KAF9662703.1"/>
    <property type="molecule type" value="Genomic_DNA"/>
</dbReference>
<evidence type="ECO:0000256" key="5">
    <source>
        <dbReference type="ARBA" id="ARBA00022989"/>
    </source>
</evidence>
<dbReference type="GO" id="GO:0005789">
    <property type="term" value="C:endoplasmic reticulum membrane"/>
    <property type="evidence" value="ECO:0007669"/>
    <property type="project" value="UniProtKB-SubCell"/>
</dbReference>
<dbReference type="InterPro" id="IPR008506">
    <property type="entry name" value="SND2/TMEM208"/>
</dbReference>
<evidence type="ECO:0000256" key="1">
    <source>
        <dbReference type="ARBA" id="ARBA00004477"/>
    </source>
</evidence>
<protein>
    <recommendedName>
        <fullName evidence="10">Transmembrane protein 208</fullName>
    </recommendedName>
</protein>
<evidence type="ECO:0000313" key="9">
    <source>
        <dbReference type="Proteomes" id="UP000657918"/>
    </source>
</evidence>
<reference evidence="8 9" key="1">
    <citation type="submission" date="2020-10" db="EMBL/GenBank/DDBJ databases">
        <title>Plant Genome Project.</title>
        <authorList>
            <person name="Zhang R.-G."/>
        </authorList>
    </citation>
    <scope>NUCLEOTIDE SEQUENCE [LARGE SCALE GENOMIC DNA]</scope>
    <source>
        <strain evidence="8">FAFU-HL-1</strain>
        <tissue evidence="8">Leaf</tissue>
    </source>
</reference>
<keyword evidence="5 7" id="KW-1133">Transmembrane helix</keyword>
<keyword evidence="6 7" id="KW-0472">Membrane</keyword>
<keyword evidence="9" id="KW-1185">Reference proteome</keyword>
<proteinExistence type="inferred from homology"/>
<dbReference type="GO" id="GO:0005773">
    <property type="term" value="C:vacuole"/>
    <property type="evidence" value="ECO:0007669"/>
    <property type="project" value="GOC"/>
</dbReference>
<dbReference type="PANTHER" id="PTHR13505:SF7">
    <property type="entry name" value="TRANSMEMBRANE PROTEIN 208"/>
    <property type="match status" value="1"/>
</dbReference>
<evidence type="ECO:0000256" key="2">
    <source>
        <dbReference type="ARBA" id="ARBA00009950"/>
    </source>
</evidence>
<comment type="caution">
    <text evidence="8">The sequence shown here is derived from an EMBL/GenBank/DDBJ whole genome shotgun (WGS) entry which is preliminary data.</text>
</comment>
<accession>A0A835J518</accession>
<keyword evidence="4" id="KW-0256">Endoplasmic reticulum</keyword>
<name>A0A835J518_9ROSI</name>
<dbReference type="Proteomes" id="UP000657918">
    <property type="component" value="Unassembled WGS sequence"/>
</dbReference>
<keyword evidence="3 7" id="KW-0812">Transmembrane</keyword>